<dbReference type="SUPFAM" id="SSF56219">
    <property type="entry name" value="DNase I-like"/>
    <property type="match status" value="1"/>
</dbReference>
<dbReference type="PANTHER" id="PTHR33116">
    <property type="entry name" value="REVERSE TRANSCRIPTASE ZINC-BINDING DOMAIN-CONTAINING PROTEIN-RELATED-RELATED"/>
    <property type="match status" value="1"/>
</dbReference>
<accession>A0A6L2P1G0</accession>
<organism evidence="1">
    <name type="scientific">Tanacetum cinerariifolium</name>
    <name type="common">Dalmatian daisy</name>
    <name type="synonym">Chrysanthemum cinerariifolium</name>
    <dbReference type="NCBI Taxonomy" id="118510"/>
    <lineage>
        <taxon>Eukaryota</taxon>
        <taxon>Viridiplantae</taxon>
        <taxon>Streptophyta</taxon>
        <taxon>Embryophyta</taxon>
        <taxon>Tracheophyta</taxon>
        <taxon>Spermatophyta</taxon>
        <taxon>Magnoliopsida</taxon>
        <taxon>eudicotyledons</taxon>
        <taxon>Gunneridae</taxon>
        <taxon>Pentapetalae</taxon>
        <taxon>asterids</taxon>
        <taxon>campanulids</taxon>
        <taxon>Asterales</taxon>
        <taxon>Asteraceae</taxon>
        <taxon>Asteroideae</taxon>
        <taxon>Anthemideae</taxon>
        <taxon>Anthemidinae</taxon>
        <taxon>Tanacetum</taxon>
    </lineage>
</organism>
<dbReference type="EMBL" id="BKCJ010010585">
    <property type="protein sequence ID" value="GEU92253.1"/>
    <property type="molecule type" value="Genomic_DNA"/>
</dbReference>
<comment type="caution">
    <text evidence="1">The sequence shown here is derived from an EMBL/GenBank/DDBJ whole genome shotgun (WGS) entry which is preliminary data.</text>
</comment>
<sequence>MLDKNKVLSEDPFNLYDILNKRKDSGDDLKYPLGFTPSVINTEDVNKKVNGATSNEVNEHVNSTSNKLEESILKGKLSLNNSVCSKRVHTGGSKLQLMDELVKETKMKHVNLFDIRSCWGNLSFDFIVGPSVGNSGGILCVWDSNMFHKENSTVLDYFIAIMGKWLPNDKNYLIISVYAPQELLEKKMLWQYLVPVIGGWNGDVIIIGDFNKVHTEAERFGSTFNVRGVAAFNSFISTGGLVESLKEKIRSWVKDKKQKAHVLKNSLKKKPDDIDSVLDKGEATFEVLEDRLDAMNSLTKLEKMESIELAQKAKIKWPIEGYNCRWVWIEDPGVFKNSHFRNRFDSPCTDRLTLDMEFSNVLSYEQALDLERVFSKYEIKQAVWDCGLDKSSGLDGFTFGINSSFIALIPKSQGANMVKDFWPISLIDGLFILNKLIHWCKAKKKQSMILKVDFEKVFDSVRWDFLDDILKNFGFGLRWRDWIQSCLKSSRGLFMGVALDNSLQISHLFYADDVVFIGQWCDSNLTTIMRVLDCFFHASGLKINLQKCGPMGIAIETNKVDTAANNLGCRMLKSLFSYLRVNIGGHMTRINSWDVIINKILSRLSKWKMKVLSIGGRLTLLKSVLGATPIYYMSKFKAPIQVINKLESIRSHFFNGVDYNVRKMTFVNWKNILASKEKGGLGVSSFYALNRSLIFKCVWRFRTNPNSIWSRDIMAIHEQDGKLAEKMAHPSISFSFRRDPRLGLELAQMASLQSHLEGTVLLNMLDRWIWSLSGDGEFSVSSVRNLIDDKTLGTVGSKTQWCKFVLIKVNILSWRAKLNNLPMRLNLSRKDPDQKQEIRRFEEFLERES</sequence>
<proteinExistence type="predicted"/>
<protein>
    <submittedName>
        <fullName evidence="1">Uncharacterized protein</fullName>
    </submittedName>
</protein>
<reference evidence="1" key="1">
    <citation type="journal article" date="2019" name="Sci. Rep.">
        <title>Draft genome of Tanacetum cinerariifolium, the natural source of mosquito coil.</title>
        <authorList>
            <person name="Yamashiro T."/>
            <person name="Shiraishi A."/>
            <person name="Satake H."/>
            <person name="Nakayama K."/>
        </authorList>
    </citation>
    <scope>NUCLEOTIDE SEQUENCE</scope>
</reference>
<dbReference type="InterPro" id="IPR036691">
    <property type="entry name" value="Endo/exonu/phosph_ase_sf"/>
</dbReference>
<dbReference type="AlphaFoldDB" id="A0A6L2P1G0"/>
<dbReference type="Gene3D" id="3.60.10.10">
    <property type="entry name" value="Endonuclease/exonuclease/phosphatase"/>
    <property type="match status" value="1"/>
</dbReference>
<evidence type="ECO:0000313" key="1">
    <source>
        <dbReference type="EMBL" id="GEU92253.1"/>
    </source>
</evidence>
<gene>
    <name evidence="1" type="ORF">Tci_064231</name>
</gene>
<name>A0A6L2P1G0_TANCI</name>
<dbReference type="PANTHER" id="PTHR33116:SF79">
    <property type="entry name" value="REVERSE TRANSCRIPTASE DOMAIN, ZINC FINGER, CCHC-TYPE-RELATED"/>
    <property type="match status" value="1"/>
</dbReference>